<keyword evidence="4" id="KW-1185">Reference proteome</keyword>
<evidence type="ECO:0000313" key="3">
    <source>
        <dbReference type="EMBL" id="SHJ13332.1"/>
    </source>
</evidence>
<dbReference type="eggNOG" id="COG2931">
    <property type="taxonomic scope" value="Bacteria"/>
</dbReference>
<evidence type="ECO:0000259" key="2">
    <source>
        <dbReference type="PROSITE" id="PS50835"/>
    </source>
</evidence>
<dbReference type="EMBL" id="FQZN01000016">
    <property type="protein sequence ID" value="SHJ13332.1"/>
    <property type="molecule type" value="Genomic_DNA"/>
</dbReference>
<dbReference type="PROSITE" id="PS50835">
    <property type="entry name" value="IG_LIKE"/>
    <property type="match status" value="1"/>
</dbReference>
<dbReference type="InterPro" id="IPR007110">
    <property type="entry name" value="Ig-like_dom"/>
</dbReference>
<evidence type="ECO:0000256" key="1">
    <source>
        <dbReference type="SAM" id="SignalP"/>
    </source>
</evidence>
<dbReference type="PANTHER" id="PTHR37835">
    <property type="entry name" value="ALPHA-CLOSTRIPAIN"/>
    <property type="match status" value="1"/>
</dbReference>
<dbReference type="AlphaFoldDB" id="A0A1M6GTV0"/>
<dbReference type="PROSITE" id="PS51257">
    <property type="entry name" value="PROKAR_LIPOPROTEIN"/>
    <property type="match status" value="1"/>
</dbReference>
<organism evidence="3 4">
    <name type="scientific">Bacteroides stercorirosoris</name>
    <dbReference type="NCBI Taxonomy" id="871324"/>
    <lineage>
        <taxon>Bacteria</taxon>
        <taxon>Pseudomonadati</taxon>
        <taxon>Bacteroidota</taxon>
        <taxon>Bacteroidia</taxon>
        <taxon>Bacteroidales</taxon>
        <taxon>Bacteroidaceae</taxon>
        <taxon>Bacteroides</taxon>
    </lineage>
</organism>
<dbReference type="RefSeq" id="WP_025830654.1">
    <property type="nucleotide sequence ID" value="NZ_FQZN01000016.1"/>
</dbReference>
<feature type="signal peptide" evidence="1">
    <location>
        <begin position="1"/>
        <end position="19"/>
    </location>
</feature>
<dbReference type="InterPro" id="IPR005077">
    <property type="entry name" value="Peptidase_C11"/>
</dbReference>
<sequence>MKNQLYFLLCICISILLIACGDNNQDPDIIAVTGIELNRTELALEEGESETLVATITPEDATNKRVTWKSSNTSVATVDANGKVTALKMGRVTILVVTEDGGKFDVCTVTCGDEIAEPEVSVTGVELNKNKLSLIEGESETLQATVMPDDATNKRLTWSSSDESIAMVDASGKVTALRAGKVAIIVLTEDEAKSATCEITIEPATPLNGSRTVLAYIAADNSLAPFASLDLAEMKVGMAKVKDTSVHLLVYIDNGSSARLLELKNVNGAVTEIEVKNYGSRNSVGVSETKEVFADVFLNSQYKADSYGLVYWSHGDGWLPYPLRADTRWVGQDKSNGDNRMNISEFVEILVAAPHFDFILFDACFMQSVEVAYELRDYTDYCIGSPTEIPGPGASYEEVVPAMFSADDAAVNVAKAYYEPYAAKYAGGENISNDNWTGGASVCALRTNQLDNLARVTKQILPETVDKLRLRAVAFDYDKRSGSGGYDNGRVGYYDFVDVVREITTDAAYATWKRAFDATVAYWATTPKNYSSYVRMFTMEGTDGVSCYIPTTSNNLTDKAYRSTEWYTAAGFDELPNW</sequence>
<dbReference type="InterPro" id="IPR003343">
    <property type="entry name" value="Big_2"/>
</dbReference>
<accession>A0A1M6GTV0</accession>
<proteinExistence type="predicted"/>
<name>A0A1M6GTV0_9BACE</name>
<feature type="domain" description="Ig-like" evidence="2">
    <location>
        <begin position="27"/>
        <end position="123"/>
    </location>
</feature>
<dbReference type="Gene3D" id="2.60.40.1080">
    <property type="match status" value="2"/>
</dbReference>
<dbReference type="Gene3D" id="3.40.50.11970">
    <property type="match status" value="1"/>
</dbReference>
<dbReference type="SMART" id="SM00635">
    <property type="entry name" value="BID_2"/>
    <property type="match status" value="2"/>
</dbReference>
<gene>
    <name evidence="3" type="ORF">SAMN05444350_11652</name>
</gene>
<dbReference type="Pfam" id="PF02368">
    <property type="entry name" value="Big_2"/>
    <property type="match status" value="2"/>
</dbReference>
<protein>
    <submittedName>
        <fullName evidence="3">Ig-like domain (Group 2)</fullName>
    </submittedName>
</protein>
<dbReference type="GeneID" id="92712772"/>
<dbReference type="PANTHER" id="PTHR37835:SF1">
    <property type="entry name" value="ALPHA-CLOSTRIPAIN"/>
    <property type="match status" value="1"/>
</dbReference>
<dbReference type="Proteomes" id="UP000184192">
    <property type="component" value="Unassembled WGS sequence"/>
</dbReference>
<dbReference type="Pfam" id="PF03415">
    <property type="entry name" value="Peptidase_C11"/>
    <property type="match status" value="1"/>
</dbReference>
<dbReference type="eggNOG" id="COG5492">
    <property type="taxonomic scope" value="Bacteria"/>
</dbReference>
<feature type="chain" id="PRO_5009917872" evidence="1">
    <location>
        <begin position="20"/>
        <end position="578"/>
    </location>
</feature>
<dbReference type="SUPFAM" id="SSF49373">
    <property type="entry name" value="Invasin/intimin cell-adhesion fragments"/>
    <property type="match status" value="2"/>
</dbReference>
<reference evidence="4" key="1">
    <citation type="submission" date="2016-11" db="EMBL/GenBank/DDBJ databases">
        <authorList>
            <person name="Varghese N."/>
            <person name="Submissions S."/>
        </authorList>
    </citation>
    <scope>NUCLEOTIDE SEQUENCE [LARGE SCALE GENOMIC DNA]</scope>
    <source>
        <strain evidence="4">DSM 26884</strain>
    </source>
</reference>
<dbReference type="InterPro" id="IPR008964">
    <property type="entry name" value="Invasin/intimin_cell_adhesion"/>
</dbReference>
<keyword evidence="1" id="KW-0732">Signal</keyword>
<evidence type="ECO:0000313" key="4">
    <source>
        <dbReference type="Proteomes" id="UP000184192"/>
    </source>
</evidence>